<evidence type="ECO:0008006" key="3">
    <source>
        <dbReference type="Google" id="ProtNLM"/>
    </source>
</evidence>
<gene>
    <name evidence="1" type="ORF">ACED57_09610</name>
</gene>
<sequence>MPLILIMYIIYIGYDFYIQKHSDANGRTSFNDYKKSHLNVNFDSLILGGSNAAFSLSASRLGENWFNLAISSEGFTDDNYWLYIKEAVQKPERIKSVVYSSVNPLREGAIASRYELEGVDLQGRSQTISYQPNVSLIKFIMGKNKQVLTYPKPKENGDFSLEMAKCRETENMDLSFSREKEISVLKEWINNQYLTMKEIFPNANVYFTIPSEFYSKYHSGDDDLFKRKVTDLFLSIKEDEDELIFQDNFPSEDYLCDERHHANKKGREWRTENLVKHMNQ</sequence>
<keyword evidence="2" id="KW-1185">Reference proteome</keyword>
<evidence type="ECO:0000313" key="1">
    <source>
        <dbReference type="EMBL" id="MEZ8053401.1"/>
    </source>
</evidence>
<organism evidence="1 2">
    <name type="scientific">Vibrio atlanticus</name>
    <dbReference type="NCBI Taxonomy" id="693153"/>
    <lineage>
        <taxon>Bacteria</taxon>
        <taxon>Pseudomonadati</taxon>
        <taxon>Pseudomonadota</taxon>
        <taxon>Gammaproteobacteria</taxon>
        <taxon>Vibrionales</taxon>
        <taxon>Vibrionaceae</taxon>
        <taxon>Vibrio</taxon>
    </lineage>
</organism>
<comment type="caution">
    <text evidence="1">The sequence shown here is derived from an EMBL/GenBank/DDBJ whole genome shotgun (WGS) entry which is preliminary data.</text>
</comment>
<proteinExistence type="predicted"/>
<accession>A0ABV4KLU4</accession>
<dbReference type="EMBL" id="JBGOOL010000021">
    <property type="protein sequence ID" value="MEZ8053401.1"/>
    <property type="molecule type" value="Genomic_DNA"/>
</dbReference>
<dbReference type="Proteomes" id="UP001569175">
    <property type="component" value="Unassembled WGS sequence"/>
</dbReference>
<name>A0ABV4KLU4_9VIBR</name>
<evidence type="ECO:0000313" key="2">
    <source>
        <dbReference type="Proteomes" id="UP001569175"/>
    </source>
</evidence>
<protein>
    <recommendedName>
        <fullName evidence="3">SGNH/GDSL hydrolase family protein</fullName>
    </recommendedName>
</protein>
<dbReference type="RefSeq" id="WP_371707631.1">
    <property type="nucleotide sequence ID" value="NZ_JBGOOL010000021.1"/>
</dbReference>
<reference evidence="1 2" key="1">
    <citation type="submission" date="2024-06" db="EMBL/GenBank/DDBJ databases">
        <authorList>
            <person name="Steensen K."/>
            <person name="Seneca J."/>
            <person name="Bartlau N."/>
            <person name="Yu A.X."/>
            <person name="Polz M.F."/>
        </authorList>
    </citation>
    <scope>NUCLEOTIDE SEQUENCE [LARGE SCALE GENOMIC DNA]</scope>
    <source>
        <strain evidence="1 2">1F9</strain>
    </source>
</reference>